<feature type="domain" description="Disease resistance R13L4/SHOC-2-like LRR" evidence="4">
    <location>
        <begin position="196"/>
        <end position="379"/>
    </location>
</feature>
<keyword evidence="3" id="KW-0611">Plant defense</keyword>
<dbReference type="SUPFAM" id="SSF52058">
    <property type="entry name" value="L domain-like"/>
    <property type="match status" value="1"/>
</dbReference>
<evidence type="ECO:0000313" key="7">
    <source>
        <dbReference type="Proteomes" id="UP000824120"/>
    </source>
</evidence>
<reference evidence="6 7" key="1">
    <citation type="submission" date="2020-09" db="EMBL/GenBank/DDBJ databases">
        <title>De no assembly of potato wild relative species, Solanum commersonii.</title>
        <authorList>
            <person name="Cho K."/>
        </authorList>
    </citation>
    <scope>NUCLEOTIDE SEQUENCE [LARGE SCALE GENOMIC DNA]</scope>
    <source>
        <strain evidence="6">LZ3.2</strain>
        <tissue evidence="6">Leaf</tissue>
    </source>
</reference>
<organism evidence="6 7">
    <name type="scientific">Solanum commersonii</name>
    <name type="common">Commerson's wild potato</name>
    <name type="synonym">Commerson's nightshade</name>
    <dbReference type="NCBI Taxonomy" id="4109"/>
    <lineage>
        <taxon>Eukaryota</taxon>
        <taxon>Viridiplantae</taxon>
        <taxon>Streptophyta</taxon>
        <taxon>Embryophyta</taxon>
        <taxon>Tracheophyta</taxon>
        <taxon>Spermatophyta</taxon>
        <taxon>Magnoliopsida</taxon>
        <taxon>eudicotyledons</taxon>
        <taxon>Gunneridae</taxon>
        <taxon>Pentapetalae</taxon>
        <taxon>asterids</taxon>
        <taxon>lamiids</taxon>
        <taxon>Solanales</taxon>
        <taxon>Solanaceae</taxon>
        <taxon>Solanoideae</taxon>
        <taxon>Solaneae</taxon>
        <taxon>Solanum</taxon>
    </lineage>
</organism>
<protein>
    <submittedName>
        <fullName evidence="6">Uncharacterized protein</fullName>
    </submittedName>
</protein>
<dbReference type="Pfam" id="PF25019">
    <property type="entry name" value="LRR_R13L1-DRL21"/>
    <property type="match status" value="1"/>
</dbReference>
<dbReference type="OrthoDB" id="2973320at2759"/>
<dbReference type="PANTHER" id="PTHR36766">
    <property type="entry name" value="PLANT BROAD-SPECTRUM MILDEW RESISTANCE PROTEIN RPW8"/>
    <property type="match status" value="1"/>
</dbReference>
<proteinExistence type="predicted"/>
<dbReference type="AlphaFoldDB" id="A0A9J6AJY1"/>
<keyword evidence="1" id="KW-0433">Leucine-rich repeat</keyword>
<feature type="domain" description="R13L1/DRL21-like LRR repeat region" evidence="5">
    <location>
        <begin position="22"/>
        <end position="94"/>
    </location>
</feature>
<evidence type="ECO:0000313" key="6">
    <source>
        <dbReference type="EMBL" id="KAG5624944.1"/>
    </source>
</evidence>
<comment type="caution">
    <text evidence="6">The sequence shown here is derived from an EMBL/GenBank/DDBJ whole genome shotgun (WGS) entry which is preliminary data.</text>
</comment>
<dbReference type="Proteomes" id="UP000824120">
    <property type="component" value="Chromosome 2"/>
</dbReference>
<dbReference type="InterPro" id="IPR032675">
    <property type="entry name" value="LRR_dom_sf"/>
</dbReference>
<keyword evidence="7" id="KW-1185">Reference proteome</keyword>
<sequence>MSTRSTSYEVCREVDGISRSLSRDNDNVVEGIIECLQPHVNLKKLYIKGYPGFRFLDWDLPNLVLIVLINCRGCDTLPIFGKLSFLKTRYLQGMDGVTHIVEEFYGSEPLKFPSLEDLTIKDLPCLKEWSCIRNRAALRDCHPKILESVENMSSLSNLVIDALQGLVHLSGKLLENNKSLETMEILSCKSFISPPQEIEHLTYLKSLTFSYCEKLTYLPTGIRKLQAFEFLEINGCHSLESLPSEEFAGFNSLKSLSIENCSNPICLSSGFLHLTVFEQLSIMGFPQLTLSRDSFQNLSSLRNLSIISCPELYPLPVSLQYITTLQSLVIHSSPHLTDLPNWLAKLSSLRSLAISNCEYLISLPEGMKYLNALQHLSIQDCPHLERLCKKRGANVVFDGWYITVLTCLSGVSMQASSNGIDMDKAQVSPRL</sequence>
<evidence type="ECO:0000256" key="1">
    <source>
        <dbReference type="ARBA" id="ARBA00022614"/>
    </source>
</evidence>
<dbReference type="GO" id="GO:0006952">
    <property type="term" value="P:defense response"/>
    <property type="evidence" value="ECO:0007669"/>
    <property type="project" value="UniProtKB-KW"/>
</dbReference>
<evidence type="ECO:0000259" key="5">
    <source>
        <dbReference type="Pfam" id="PF25019"/>
    </source>
</evidence>
<dbReference type="EMBL" id="JACXVP010000002">
    <property type="protein sequence ID" value="KAG5624944.1"/>
    <property type="molecule type" value="Genomic_DNA"/>
</dbReference>
<dbReference type="InterPro" id="IPR056789">
    <property type="entry name" value="LRR_R13L1-DRL21"/>
</dbReference>
<name>A0A9J6AJY1_SOLCO</name>
<dbReference type="Gene3D" id="3.80.10.10">
    <property type="entry name" value="Ribonuclease Inhibitor"/>
    <property type="match status" value="3"/>
</dbReference>
<keyword evidence="2" id="KW-0677">Repeat</keyword>
<evidence type="ECO:0000259" key="4">
    <source>
        <dbReference type="Pfam" id="PF23598"/>
    </source>
</evidence>
<evidence type="ECO:0000256" key="3">
    <source>
        <dbReference type="ARBA" id="ARBA00022821"/>
    </source>
</evidence>
<dbReference type="InterPro" id="IPR055414">
    <property type="entry name" value="LRR_R13L4/SHOC2-like"/>
</dbReference>
<gene>
    <name evidence="6" type="ORF">H5410_010162</name>
</gene>
<evidence type="ECO:0000256" key="2">
    <source>
        <dbReference type="ARBA" id="ARBA00022737"/>
    </source>
</evidence>
<accession>A0A9J6AJY1</accession>
<dbReference type="Pfam" id="PF23598">
    <property type="entry name" value="LRR_14"/>
    <property type="match status" value="1"/>
</dbReference>
<dbReference type="PANTHER" id="PTHR36766:SF59">
    <property type="entry name" value="DISEASE RESISTANCE PROTEIN RGA2-LIKE"/>
    <property type="match status" value="1"/>
</dbReference>